<dbReference type="Pfam" id="PF22528">
    <property type="entry name" value="PRMT_C"/>
    <property type="match status" value="1"/>
</dbReference>
<evidence type="ECO:0000313" key="21">
    <source>
        <dbReference type="Proteomes" id="UP000054321"/>
    </source>
</evidence>
<keyword evidence="10" id="KW-0863">Zinc-finger</keyword>
<dbReference type="STRING" id="913774.A0A0C3HGG5"/>
<proteinExistence type="predicted"/>
<dbReference type="Pfam" id="PF13649">
    <property type="entry name" value="Methyltransf_25"/>
    <property type="match status" value="1"/>
</dbReference>
<evidence type="ECO:0000259" key="19">
    <source>
        <dbReference type="Pfam" id="PF22528"/>
    </source>
</evidence>
<dbReference type="GO" id="GO:0032259">
    <property type="term" value="P:methylation"/>
    <property type="evidence" value="ECO:0007669"/>
    <property type="project" value="UniProtKB-KW"/>
</dbReference>
<evidence type="ECO:0000256" key="9">
    <source>
        <dbReference type="ARBA" id="ARBA00022723"/>
    </source>
</evidence>
<dbReference type="PANTHER" id="PTHR11006">
    <property type="entry name" value="PROTEIN ARGININE N-METHYLTRANSFERASE"/>
    <property type="match status" value="1"/>
</dbReference>
<dbReference type="InterPro" id="IPR055135">
    <property type="entry name" value="PRMT_dom"/>
</dbReference>
<dbReference type="InterPro" id="IPR041698">
    <property type="entry name" value="Methyltransf_25"/>
</dbReference>
<evidence type="ECO:0000259" key="17">
    <source>
        <dbReference type="Pfam" id="PF13649"/>
    </source>
</evidence>
<dbReference type="GO" id="GO:0035242">
    <property type="term" value="F:protein-arginine omega-N asymmetric methyltransferase activity"/>
    <property type="evidence" value="ECO:0007669"/>
    <property type="project" value="UniProtKB-EC"/>
</dbReference>
<keyword evidence="21" id="KW-1185">Reference proteome</keyword>
<dbReference type="CDD" id="cd02440">
    <property type="entry name" value="AdoMet_MTases"/>
    <property type="match status" value="1"/>
</dbReference>
<evidence type="ECO:0000256" key="1">
    <source>
        <dbReference type="ARBA" id="ARBA00004123"/>
    </source>
</evidence>
<reference evidence="20 21" key="1">
    <citation type="submission" date="2014-04" db="EMBL/GenBank/DDBJ databases">
        <authorList>
            <consortium name="DOE Joint Genome Institute"/>
            <person name="Kuo A."/>
            <person name="Martino E."/>
            <person name="Perotto S."/>
            <person name="Kohler A."/>
            <person name="Nagy L.G."/>
            <person name="Floudas D."/>
            <person name="Copeland A."/>
            <person name="Barry K.W."/>
            <person name="Cichocki N."/>
            <person name="Veneault-Fourrey C."/>
            <person name="LaButti K."/>
            <person name="Lindquist E.A."/>
            <person name="Lipzen A."/>
            <person name="Lundell T."/>
            <person name="Morin E."/>
            <person name="Murat C."/>
            <person name="Sun H."/>
            <person name="Tunlid A."/>
            <person name="Henrissat B."/>
            <person name="Grigoriev I.V."/>
            <person name="Hibbett D.S."/>
            <person name="Martin F."/>
            <person name="Nordberg H.P."/>
            <person name="Cantor M.N."/>
            <person name="Hua S.X."/>
        </authorList>
    </citation>
    <scope>NUCLEOTIDE SEQUENCE [LARGE SCALE GENOMIC DNA]</scope>
    <source>
        <strain evidence="20 21">Zn</strain>
    </source>
</reference>
<gene>
    <name evidence="20" type="ORF">OIDMADRAFT_29134</name>
</gene>
<dbReference type="SUPFAM" id="SSF57667">
    <property type="entry name" value="beta-beta-alpha zinc fingers"/>
    <property type="match status" value="1"/>
</dbReference>
<keyword evidence="8 15" id="KW-0949">S-adenosyl-L-methionine</keyword>
<dbReference type="GO" id="GO:0005634">
    <property type="term" value="C:nucleus"/>
    <property type="evidence" value="ECO:0007669"/>
    <property type="project" value="UniProtKB-SubCell"/>
</dbReference>
<evidence type="ECO:0000256" key="12">
    <source>
        <dbReference type="ARBA" id="ARBA00023242"/>
    </source>
</evidence>
<dbReference type="GO" id="GO:0042054">
    <property type="term" value="F:histone methyltransferase activity"/>
    <property type="evidence" value="ECO:0007669"/>
    <property type="project" value="TreeGrafter"/>
</dbReference>
<dbReference type="GO" id="GO:0005829">
    <property type="term" value="C:cytosol"/>
    <property type="evidence" value="ECO:0007669"/>
    <property type="project" value="UniProtKB-SubCell"/>
</dbReference>
<dbReference type="EMBL" id="KN832876">
    <property type="protein sequence ID" value="KIN01472.1"/>
    <property type="molecule type" value="Genomic_DNA"/>
</dbReference>
<evidence type="ECO:0000256" key="3">
    <source>
        <dbReference type="ARBA" id="ARBA00011925"/>
    </source>
</evidence>
<keyword evidence="11" id="KW-0862">Zinc</keyword>
<evidence type="ECO:0000256" key="13">
    <source>
        <dbReference type="ARBA" id="ARBA00047384"/>
    </source>
</evidence>
<dbReference type="PROSITE" id="PS51678">
    <property type="entry name" value="SAM_MT_PRMT"/>
    <property type="match status" value="1"/>
</dbReference>
<dbReference type="SUPFAM" id="SSF53335">
    <property type="entry name" value="S-adenosyl-L-methionine-dependent methyltransferases"/>
    <property type="match status" value="1"/>
</dbReference>
<feature type="compositionally biased region" description="Polar residues" evidence="16">
    <location>
        <begin position="137"/>
        <end position="150"/>
    </location>
</feature>
<evidence type="ECO:0000256" key="10">
    <source>
        <dbReference type="ARBA" id="ARBA00022771"/>
    </source>
</evidence>
<comment type="catalytic activity">
    <reaction evidence="14">
        <text>L-arginyl-[protein] + S-adenosyl-L-methionine = N(omega)-methyl-L-arginyl-[protein] + S-adenosyl-L-homocysteine + H(+)</text>
        <dbReference type="Rhea" id="RHEA:48100"/>
        <dbReference type="Rhea" id="RHEA-COMP:10532"/>
        <dbReference type="Rhea" id="RHEA-COMP:11990"/>
        <dbReference type="ChEBI" id="CHEBI:15378"/>
        <dbReference type="ChEBI" id="CHEBI:29965"/>
        <dbReference type="ChEBI" id="CHEBI:57856"/>
        <dbReference type="ChEBI" id="CHEBI:59789"/>
        <dbReference type="ChEBI" id="CHEBI:65280"/>
    </reaction>
    <physiologicalReaction direction="left-to-right" evidence="14">
        <dbReference type="Rhea" id="RHEA:48101"/>
    </physiologicalReaction>
</comment>
<evidence type="ECO:0000259" key="18">
    <source>
        <dbReference type="Pfam" id="PF21137"/>
    </source>
</evidence>
<evidence type="ECO:0000313" key="20">
    <source>
        <dbReference type="EMBL" id="KIN01472.1"/>
    </source>
</evidence>
<keyword evidence="12" id="KW-0539">Nucleus</keyword>
<dbReference type="Gene3D" id="3.40.50.150">
    <property type="entry name" value="Vaccinia Virus protein VP39"/>
    <property type="match status" value="1"/>
</dbReference>
<evidence type="ECO:0000256" key="14">
    <source>
        <dbReference type="ARBA" id="ARBA00049303"/>
    </source>
</evidence>
<keyword evidence="7 15" id="KW-0808">Transferase</keyword>
<evidence type="ECO:0000256" key="16">
    <source>
        <dbReference type="SAM" id="MobiDB-lite"/>
    </source>
</evidence>
<sequence length="556" mass="63190">MAQPIHLGPSYSPSYGSSEASDVLDMKDDEGWEDAEPDVENETFISLLDDEVFTDLMSMLNHCKDKYNFDFLQLKRKLAFDFYDSVKLVNFIRSQVHSGQSIRSDISRADFADDKYLKPVLEDDALIINLDDLPDSQSKFQQDETGTSKGTEVPGSKEELVSRMSELEEELKRIQSQFDNYRETVKQTLDDRWNDKSTTEPSASIKKEEKRDDDSHYFSSYSYNDIHETMLKDTVRTDAYRDFIYNHKGLFSGKVVLDVGCGTGILSMFCAKAGAAKVIAVDNSAIIDKARENVFNNGFADKITCLRGKIEEVTLPVEKVDIIVSEWMGYCLLYEAMLDSVIWARDKYLKDDGLMVPSHMNMWIAPIADPDYVADHIAFWRDVYGFDMKAMQAGIHDDAQVLDMPASTLCAEPFPFLQLSLHSTAVKDLVFKRSWKAKLSRDIDALDGFIIWFDSFFVPSRELGVLEDAKAEEWAQLARPGIAFTTGPRGKVTHWKQGVLLIDNTKQRPLKRNQGEELSGVLEYSVPDDNSRALNLRLEWKFGRESGHGAQAWKMS</sequence>
<name>A0A0C3HGG5_OIDMZ</name>
<dbReference type="InParanoid" id="A0A0C3HGG5"/>
<evidence type="ECO:0000256" key="15">
    <source>
        <dbReference type="PROSITE-ProRule" id="PRU01015"/>
    </source>
</evidence>
<keyword evidence="4" id="KW-0963">Cytoplasm</keyword>
<comment type="subcellular location">
    <subcellularLocation>
        <location evidence="2">Cytoplasm</location>
        <location evidence="2">Cytosol</location>
    </subcellularLocation>
    <subcellularLocation>
        <location evidence="1">Nucleus</location>
    </subcellularLocation>
</comment>
<feature type="region of interest" description="Disordered" evidence="16">
    <location>
        <begin position="1"/>
        <end position="21"/>
    </location>
</feature>
<feature type="domain" description="Methyltransferase" evidence="17">
    <location>
        <begin position="256"/>
        <end position="352"/>
    </location>
</feature>
<evidence type="ECO:0000256" key="2">
    <source>
        <dbReference type="ARBA" id="ARBA00004514"/>
    </source>
</evidence>
<organism evidence="20 21">
    <name type="scientific">Oidiodendron maius (strain Zn)</name>
    <dbReference type="NCBI Taxonomy" id="913774"/>
    <lineage>
        <taxon>Eukaryota</taxon>
        <taxon>Fungi</taxon>
        <taxon>Dikarya</taxon>
        <taxon>Ascomycota</taxon>
        <taxon>Pezizomycotina</taxon>
        <taxon>Leotiomycetes</taxon>
        <taxon>Leotiomycetes incertae sedis</taxon>
        <taxon>Myxotrichaceae</taxon>
        <taxon>Oidiodendron</taxon>
    </lineage>
</organism>
<keyword evidence="9" id="KW-0479">Metal-binding</keyword>
<dbReference type="InterPro" id="IPR049482">
    <property type="entry name" value="ANM3-like_C2H2_Zf"/>
</dbReference>
<accession>A0A0C3HGG5</accession>
<dbReference type="Pfam" id="PF21137">
    <property type="entry name" value="ANM3_C2H2_Zf"/>
    <property type="match status" value="1"/>
</dbReference>
<comment type="catalytic activity">
    <reaction evidence="13">
        <text>L-arginyl-[protein] + 2 S-adenosyl-L-methionine = N(omega),N(omega)-dimethyl-L-arginyl-[protein] + 2 S-adenosyl-L-homocysteine + 2 H(+)</text>
        <dbReference type="Rhea" id="RHEA:48096"/>
        <dbReference type="Rhea" id="RHEA-COMP:10532"/>
        <dbReference type="Rhea" id="RHEA-COMP:11991"/>
        <dbReference type="ChEBI" id="CHEBI:15378"/>
        <dbReference type="ChEBI" id="CHEBI:29965"/>
        <dbReference type="ChEBI" id="CHEBI:57856"/>
        <dbReference type="ChEBI" id="CHEBI:59789"/>
        <dbReference type="ChEBI" id="CHEBI:61897"/>
        <dbReference type="EC" id="2.1.1.319"/>
    </reaction>
    <physiologicalReaction direction="left-to-right" evidence="13">
        <dbReference type="Rhea" id="RHEA:48097"/>
    </physiologicalReaction>
</comment>
<evidence type="ECO:0000256" key="4">
    <source>
        <dbReference type="ARBA" id="ARBA00022490"/>
    </source>
</evidence>
<feature type="region of interest" description="Disordered" evidence="16">
    <location>
        <begin position="192"/>
        <end position="211"/>
    </location>
</feature>
<dbReference type="GO" id="GO:0008270">
    <property type="term" value="F:zinc ion binding"/>
    <property type="evidence" value="ECO:0007669"/>
    <property type="project" value="UniProtKB-KW"/>
</dbReference>
<dbReference type="OrthoDB" id="7848332at2759"/>
<keyword evidence="6 15" id="KW-0489">Methyltransferase</keyword>
<evidence type="ECO:0000256" key="5">
    <source>
        <dbReference type="ARBA" id="ARBA00022553"/>
    </source>
</evidence>
<keyword evidence="5" id="KW-0597">Phosphoprotein</keyword>
<feature type="compositionally biased region" description="Low complexity" evidence="16">
    <location>
        <begin position="8"/>
        <end position="18"/>
    </location>
</feature>
<dbReference type="FunFam" id="2.70.160.11:FF:000016">
    <property type="entry name" value="Protein arginine methyltransferase RmtB"/>
    <property type="match status" value="1"/>
</dbReference>
<protein>
    <recommendedName>
        <fullName evidence="3">type I protein arginine methyltransferase</fullName>
        <ecNumber evidence="3">2.1.1.319</ecNumber>
    </recommendedName>
</protein>
<dbReference type="InterPro" id="IPR025799">
    <property type="entry name" value="Arg_MeTrfase"/>
</dbReference>
<dbReference type="EC" id="2.1.1.319" evidence="3"/>
<evidence type="ECO:0000256" key="11">
    <source>
        <dbReference type="ARBA" id="ARBA00022833"/>
    </source>
</evidence>
<dbReference type="InterPro" id="IPR029063">
    <property type="entry name" value="SAM-dependent_MTases_sf"/>
</dbReference>
<evidence type="ECO:0000256" key="6">
    <source>
        <dbReference type="ARBA" id="ARBA00022603"/>
    </source>
</evidence>
<dbReference type="FunFam" id="3.40.50.150:FF:000034">
    <property type="entry name" value="Protein arginine N-methyltransferase 3"/>
    <property type="match status" value="1"/>
</dbReference>
<reference evidence="21" key="2">
    <citation type="submission" date="2015-01" db="EMBL/GenBank/DDBJ databases">
        <title>Evolutionary Origins and Diversification of the Mycorrhizal Mutualists.</title>
        <authorList>
            <consortium name="DOE Joint Genome Institute"/>
            <consortium name="Mycorrhizal Genomics Consortium"/>
            <person name="Kohler A."/>
            <person name="Kuo A."/>
            <person name="Nagy L.G."/>
            <person name="Floudas D."/>
            <person name="Copeland A."/>
            <person name="Barry K.W."/>
            <person name="Cichocki N."/>
            <person name="Veneault-Fourrey C."/>
            <person name="LaButti K."/>
            <person name="Lindquist E.A."/>
            <person name="Lipzen A."/>
            <person name="Lundell T."/>
            <person name="Morin E."/>
            <person name="Murat C."/>
            <person name="Riley R."/>
            <person name="Ohm R."/>
            <person name="Sun H."/>
            <person name="Tunlid A."/>
            <person name="Henrissat B."/>
            <person name="Grigoriev I.V."/>
            <person name="Hibbett D.S."/>
            <person name="Martin F."/>
        </authorList>
    </citation>
    <scope>NUCLEOTIDE SEQUENCE [LARGE SCALE GENOMIC DNA]</scope>
    <source>
        <strain evidence="21">Zn</strain>
    </source>
</reference>
<feature type="domain" description="Protein arginine N-methyltransferase 3-like C2H2 zinc finger" evidence="18">
    <location>
        <begin position="74"/>
        <end position="119"/>
    </location>
</feature>
<dbReference type="PANTHER" id="PTHR11006:SF116">
    <property type="entry name" value="PROTEIN METHYLTRANSFERASE"/>
    <property type="match status" value="1"/>
</dbReference>
<evidence type="ECO:0000256" key="7">
    <source>
        <dbReference type="ARBA" id="ARBA00022679"/>
    </source>
</evidence>
<feature type="domain" description="Protein arginine N-methyltransferase" evidence="19">
    <location>
        <begin position="361"/>
        <end position="542"/>
    </location>
</feature>
<evidence type="ECO:0000256" key="8">
    <source>
        <dbReference type="ARBA" id="ARBA00022691"/>
    </source>
</evidence>
<feature type="region of interest" description="Disordered" evidence="16">
    <location>
        <begin position="137"/>
        <end position="158"/>
    </location>
</feature>
<dbReference type="Gene3D" id="2.70.160.11">
    <property type="entry name" value="Hnrnp arginine n-methyltransferase1"/>
    <property type="match status" value="1"/>
</dbReference>
<dbReference type="InterPro" id="IPR036236">
    <property type="entry name" value="Znf_C2H2_sf"/>
</dbReference>
<dbReference type="AlphaFoldDB" id="A0A0C3HGG5"/>
<dbReference type="Proteomes" id="UP000054321">
    <property type="component" value="Unassembled WGS sequence"/>
</dbReference>
<dbReference type="HOGENOM" id="CLU_017375_6_0_1"/>